<feature type="compositionally biased region" description="Polar residues" evidence="1">
    <location>
        <begin position="61"/>
        <end position="80"/>
    </location>
</feature>
<dbReference type="AlphaFoldDB" id="D9PJ22"/>
<name>D9PJ22_9ZZZZ</name>
<comment type="caution">
    <text evidence="2">The sequence shown here is derived from an EMBL/GenBank/DDBJ whole genome shotgun (WGS) entry which is preliminary data.</text>
</comment>
<protein>
    <submittedName>
        <fullName evidence="2">Uncharacterized protein</fullName>
    </submittedName>
</protein>
<gene>
    <name evidence="2" type="ORF">LDC_1531</name>
</gene>
<sequence length="80" mass="8994">MELVHRLDLTDHDLLYIMSETTGQAIDRFVDGGGVVLNPYYHEGVIIKREVLHTTPKHDYSTNTSALKDTTASQTAEILH</sequence>
<reference evidence="2" key="2">
    <citation type="journal article" date="2011" name="Microb. Ecol.">
        <title>Taxonomic and Functional Metagenomic Profiling of the Microbial Community in the Anoxic Sediment of a Sub-saline Shallow Lake (Laguna de Carrizo, Central Spain).</title>
        <authorList>
            <person name="Ferrer M."/>
            <person name="Guazzaroni M.E."/>
            <person name="Richter M."/>
            <person name="Garcia-Salamanca A."/>
            <person name="Yarza P."/>
            <person name="Suarez-Suarez A."/>
            <person name="Solano J."/>
            <person name="Alcaide M."/>
            <person name="van Dillewijn P."/>
            <person name="Molina-Henares M.A."/>
            <person name="Lopez-Cortes N."/>
            <person name="Al-Ramahi Y."/>
            <person name="Guerrero C."/>
            <person name="Acosta A."/>
            <person name="de Eugenio L.I."/>
            <person name="Martinez V."/>
            <person name="Marques S."/>
            <person name="Rojo F."/>
            <person name="Santero E."/>
            <person name="Genilloud O."/>
            <person name="Perez-Perez J."/>
            <person name="Rossello-Mora R."/>
            <person name="Ramos J.L."/>
        </authorList>
    </citation>
    <scope>NUCLEOTIDE SEQUENCE</scope>
</reference>
<organism evidence="2">
    <name type="scientific">sediment metagenome</name>
    <dbReference type="NCBI Taxonomy" id="749907"/>
    <lineage>
        <taxon>unclassified sequences</taxon>
        <taxon>metagenomes</taxon>
        <taxon>ecological metagenomes</taxon>
    </lineage>
</organism>
<dbReference type="EMBL" id="ADZX01000482">
    <property type="protein sequence ID" value="EFK96434.1"/>
    <property type="molecule type" value="Genomic_DNA"/>
</dbReference>
<reference evidence="2" key="1">
    <citation type="submission" date="2010-07" db="EMBL/GenBank/DDBJ databases">
        <authorList>
            <consortium name="CONSOLIDER consortium CSD2007-00005"/>
            <person name="Guazzaroni M.-E."/>
            <person name="Richter M."/>
            <person name="Garcia-Salamanca A."/>
            <person name="Yarza P."/>
            <person name="Ferrer M."/>
        </authorList>
    </citation>
    <scope>NUCLEOTIDE SEQUENCE</scope>
</reference>
<evidence type="ECO:0000256" key="1">
    <source>
        <dbReference type="SAM" id="MobiDB-lite"/>
    </source>
</evidence>
<proteinExistence type="predicted"/>
<evidence type="ECO:0000313" key="2">
    <source>
        <dbReference type="EMBL" id="EFK96434.1"/>
    </source>
</evidence>
<feature type="region of interest" description="Disordered" evidence="1">
    <location>
        <begin position="58"/>
        <end position="80"/>
    </location>
</feature>
<accession>D9PJ22</accession>